<proteinExistence type="predicted"/>
<protein>
    <recommendedName>
        <fullName evidence="3">Hydrogenase maturation nickel metallochaperone HypA</fullName>
    </recommendedName>
</protein>
<dbReference type="InterPro" id="IPR045423">
    <property type="entry name" value="DUF6510"/>
</dbReference>
<comment type="caution">
    <text evidence="1">The sequence shown here is derived from an EMBL/GenBank/DDBJ whole genome shotgun (WGS) entry which is preliminary data.</text>
</comment>
<dbReference type="Pfam" id="PF20120">
    <property type="entry name" value="DUF6510"/>
    <property type="match status" value="1"/>
</dbReference>
<organism evidence="1 2">
    <name type="scientific">Actinomadura barringtoniae</name>
    <dbReference type="NCBI Taxonomy" id="1427535"/>
    <lineage>
        <taxon>Bacteria</taxon>
        <taxon>Bacillati</taxon>
        <taxon>Actinomycetota</taxon>
        <taxon>Actinomycetes</taxon>
        <taxon>Streptosporangiales</taxon>
        <taxon>Thermomonosporaceae</taxon>
        <taxon>Actinomadura</taxon>
    </lineage>
</organism>
<sequence>MTDFLDGNALAGPLGEVFAADITTAVGQCAHCGLTGAIATLRVYGPEPGMVARCPGCEGVVLRLVRTPDAAMLDFTGARSIRFPLPPS</sequence>
<name>A0A939PD87_9ACTN</name>
<evidence type="ECO:0008006" key="3">
    <source>
        <dbReference type="Google" id="ProtNLM"/>
    </source>
</evidence>
<evidence type="ECO:0000313" key="1">
    <source>
        <dbReference type="EMBL" id="MBO2447539.1"/>
    </source>
</evidence>
<dbReference type="EMBL" id="JAGEOJ010000004">
    <property type="protein sequence ID" value="MBO2447539.1"/>
    <property type="molecule type" value="Genomic_DNA"/>
</dbReference>
<dbReference type="RefSeq" id="WP_208255183.1">
    <property type="nucleotide sequence ID" value="NZ_JAGEOJ010000004.1"/>
</dbReference>
<dbReference type="Proteomes" id="UP000669179">
    <property type="component" value="Unassembled WGS sequence"/>
</dbReference>
<evidence type="ECO:0000313" key="2">
    <source>
        <dbReference type="Proteomes" id="UP000669179"/>
    </source>
</evidence>
<keyword evidence="2" id="KW-1185">Reference proteome</keyword>
<gene>
    <name evidence="1" type="ORF">J4573_10610</name>
</gene>
<reference evidence="1" key="1">
    <citation type="submission" date="2021-03" db="EMBL/GenBank/DDBJ databases">
        <authorList>
            <person name="Kanchanasin P."/>
            <person name="Saeng-In P."/>
            <person name="Phongsopitanun W."/>
            <person name="Yuki M."/>
            <person name="Kudo T."/>
            <person name="Ohkuma M."/>
            <person name="Tanasupawat S."/>
        </authorList>
    </citation>
    <scope>NUCLEOTIDE SEQUENCE</scope>
    <source>
        <strain evidence="1">GKU 128</strain>
    </source>
</reference>
<dbReference type="AlphaFoldDB" id="A0A939PD87"/>
<accession>A0A939PD87</accession>